<protein>
    <recommendedName>
        <fullName evidence="2">histidine kinase</fullName>
        <ecNumber evidence="2">2.7.13.3</ecNumber>
    </recommendedName>
</protein>
<keyword evidence="5" id="KW-0547">Nucleotide-binding</keyword>
<keyword evidence="6 9" id="KW-0418">Kinase</keyword>
<dbReference type="PANTHER" id="PTHR41523:SF7">
    <property type="entry name" value="HISTIDINE KINASE"/>
    <property type="match status" value="1"/>
</dbReference>
<gene>
    <name evidence="9" type="ORF">V8201_01975</name>
</gene>
<keyword evidence="3" id="KW-0597">Phosphoprotein</keyword>
<keyword evidence="4 9" id="KW-0808">Transferase</keyword>
<keyword evidence="7" id="KW-0067">ATP-binding</keyword>
<evidence type="ECO:0000256" key="4">
    <source>
        <dbReference type="ARBA" id="ARBA00022679"/>
    </source>
</evidence>
<reference evidence="9 10" key="1">
    <citation type="journal article" date="2013" name="Int. J. Syst. Evol. Microbiol.">
        <title>Sphingomonas kyungheensis sp. nov., a bacterium with ginsenoside-converting activity isolated from soil of a ginseng field.</title>
        <authorList>
            <person name="Son H.M."/>
            <person name="Yang J.E."/>
            <person name="Park Y."/>
            <person name="Han C.K."/>
            <person name="Kim S.G."/>
            <person name="Kook M."/>
            <person name="Yi T.H."/>
        </authorList>
    </citation>
    <scope>NUCLEOTIDE SEQUENCE [LARGE SCALE GENOMIC DNA]</scope>
    <source>
        <strain evidence="9 10">LMG 26582</strain>
    </source>
</reference>
<sequence length="304" mass="33008">MPLGDPAAAADPIAPLAWHAAADGAALRFLRAADDAVSVHPDDHDRLGAQWRRAAGLALFSADVRVRLAPAEAYRWLRLSGVPDADGWQGVAVDVTDLCDGLASERRRRYTLHHRVRNTLAIIRSIARRTAETSETIDDYRYRFDGRLAAVARTQSQIMGAGDRGVDLETLLVDALLAHQLGGRVDYGGPEVRLPPQLAEQFGLALHELTDNAVQHGALSRDDGTLAVRWTVEEAPDAQLRLDWNETSRDGAGPPAREGFGLELLTRALAYEIDAEVTLTFGARGMTCRIRLPLAAPHASIKPA</sequence>
<evidence type="ECO:0000256" key="1">
    <source>
        <dbReference type="ARBA" id="ARBA00000085"/>
    </source>
</evidence>
<dbReference type="RefSeq" id="WP_336544339.1">
    <property type="nucleotide sequence ID" value="NZ_JBBBDM010000001.1"/>
</dbReference>
<comment type="caution">
    <text evidence="9">The sequence shown here is derived from an EMBL/GenBank/DDBJ whole genome shotgun (WGS) entry which is preliminary data.</text>
</comment>
<dbReference type="InterPro" id="IPR011102">
    <property type="entry name" value="Sig_transdc_His_kinase_HWE"/>
</dbReference>
<dbReference type="PANTHER" id="PTHR41523">
    <property type="entry name" value="TWO-COMPONENT SYSTEM SENSOR PROTEIN"/>
    <property type="match status" value="1"/>
</dbReference>
<dbReference type="EMBL" id="JBBBDM010000001">
    <property type="protein sequence ID" value="MEI5685839.1"/>
    <property type="molecule type" value="Genomic_DNA"/>
</dbReference>
<dbReference type="Pfam" id="PF07536">
    <property type="entry name" value="HWE_HK"/>
    <property type="match status" value="1"/>
</dbReference>
<evidence type="ECO:0000259" key="8">
    <source>
        <dbReference type="SMART" id="SM00911"/>
    </source>
</evidence>
<evidence type="ECO:0000313" key="9">
    <source>
        <dbReference type="EMBL" id="MEI5685839.1"/>
    </source>
</evidence>
<name>A0ABU8GZM6_9SPHN</name>
<evidence type="ECO:0000256" key="2">
    <source>
        <dbReference type="ARBA" id="ARBA00012438"/>
    </source>
</evidence>
<organism evidence="9 10">
    <name type="scientific">Sphingomonas kyungheensis</name>
    <dbReference type="NCBI Taxonomy" id="1069987"/>
    <lineage>
        <taxon>Bacteria</taxon>
        <taxon>Pseudomonadati</taxon>
        <taxon>Pseudomonadota</taxon>
        <taxon>Alphaproteobacteria</taxon>
        <taxon>Sphingomonadales</taxon>
        <taxon>Sphingomonadaceae</taxon>
        <taxon>Sphingomonas</taxon>
    </lineage>
</organism>
<dbReference type="GO" id="GO:0004673">
    <property type="term" value="F:protein histidine kinase activity"/>
    <property type="evidence" value="ECO:0007669"/>
    <property type="project" value="UniProtKB-EC"/>
</dbReference>
<dbReference type="SMART" id="SM00911">
    <property type="entry name" value="HWE_HK"/>
    <property type="match status" value="1"/>
</dbReference>
<dbReference type="Gene3D" id="3.30.565.10">
    <property type="entry name" value="Histidine kinase-like ATPase, C-terminal domain"/>
    <property type="match status" value="1"/>
</dbReference>
<evidence type="ECO:0000256" key="3">
    <source>
        <dbReference type="ARBA" id="ARBA00022553"/>
    </source>
</evidence>
<dbReference type="Proteomes" id="UP001367771">
    <property type="component" value="Unassembled WGS sequence"/>
</dbReference>
<accession>A0ABU8GZM6</accession>
<keyword evidence="10" id="KW-1185">Reference proteome</keyword>
<evidence type="ECO:0000256" key="6">
    <source>
        <dbReference type="ARBA" id="ARBA00022777"/>
    </source>
</evidence>
<dbReference type="EC" id="2.7.13.3" evidence="2"/>
<evidence type="ECO:0000256" key="7">
    <source>
        <dbReference type="ARBA" id="ARBA00022840"/>
    </source>
</evidence>
<proteinExistence type="predicted"/>
<comment type="catalytic activity">
    <reaction evidence="1">
        <text>ATP + protein L-histidine = ADP + protein N-phospho-L-histidine.</text>
        <dbReference type="EC" id="2.7.13.3"/>
    </reaction>
</comment>
<dbReference type="InterPro" id="IPR036890">
    <property type="entry name" value="HATPase_C_sf"/>
</dbReference>
<evidence type="ECO:0000313" key="10">
    <source>
        <dbReference type="Proteomes" id="UP001367771"/>
    </source>
</evidence>
<feature type="domain" description="Signal transduction histidine kinase HWE region" evidence="8">
    <location>
        <begin position="112"/>
        <end position="191"/>
    </location>
</feature>
<evidence type="ECO:0000256" key="5">
    <source>
        <dbReference type="ARBA" id="ARBA00022741"/>
    </source>
</evidence>